<keyword evidence="1" id="KW-0479">Metal-binding</keyword>
<dbReference type="AlphaFoldDB" id="A0A9F2W7X0"/>
<organism evidence="4 5">
    <name type="scientific">Python bivittatus</name>
    <name type="common">Burmese python</name>
    <name type="synonym">Python molurus bivittatus</name>
    <dbReference type="NCBI Taxonomy" id="176946"/>
    <lineage>
        <taxon>Eukaryota</taxon>
        <taxon>Metazoa</taxon>
        <taxon>Chordata</taxon>
        <taxon>Craniata</taxon>
        <taxon>Vertebrata</taxon>
        <taxon>Euteleostomi</taxon>
        <taxon>Lepidosauria</taxon>
        <taxon>Squamata</taxon>
        <taxon>Bifurcata</taxon>
        <taxon>Unidentata</taxon>
        <taxon>Episquamata</taxon>
        <taxon>Toxicofera</taxon>
        <taxon>Serpentes</taxon>
        <taxon>Henophidia</taxon>
        <taxon>Pythonidae</taxon>
        <taxon>Python</taxon>
    </lineage>
</organism>
<dbReference type="OrthoDB" id="10263155at2759"/>
<dbReference type="Pfam" id="PF04457">
    <property type="entry name" value="MJ1316"/>
    <property type="match status" value="1"/>
</dbReference>
<dbReference type="Pfam" id="PF10469">
    <property type="entry name" value="AKAP7_NLS"/>
    <property type="match status" value="1"/>
</dbReference>
<evidence type="ECO:0000313" key="4">
    <source>
        <dbReference type="Proteomes" id="UP000695026"/>
    </source>
</evidence>
<dbReference type="SUPFAM" id="SSF55144">
    <property type="entry name" value="LigT-like"/>
    <property type="match status" value="1"/>
</dbReference>
<name>A0A9F2W7X0_PYTBI</name>
<keyword evidence="1" id="KW-0863">Zinc-finger</keyword>
<proteinExistence type="predicted"/>
<dbReference type="OMA" id="LGKLWLC"/>
<dbReference type="GeneID" id="103053065"/>
<protein>
    <submittedName>
        <fullName evidence="5">Leukocyte receptor cluster member 9</fullName>
    </submittedName>
</protein>
<dbReference type="InterPro" id="IPR019510">
    <property type="entry name" value="AKAP7-like_phosphoesterase"/>
</dbReference>
<keyword evidence="5" id="KW-0675">Receptor</keyword>
<dbReference type="PANTHER" id="PTHR46729:SF1">
    <property type="entry name" value="LEUKOCYTE RECEPTOR CLUSTER MEMBER 9"/>
    <property type="match status" value="1"/>
</dbReference>
<evidence type="ECO:0000256" key="2">
    <source>
        <dbReference type="SAM" id="MobiDB-lite"/>
    </source>
</evidence>
<keyword evidence="1" id="KW-0862">Zinc</keyword>
<dbReference type="GO" id="GO:0008270">
    <property type="term" value="F:zinc ion binding"/>
    <property type="evidence" value="ECO:0007669"/>
    <property type="project" value="UniProtKB-KW"/>
</dbReference>
<dbReference type="CTD" id="94059"/>
<dbReference type="RefSeq" id="XP_007431054.1">
    <property type="nucleotide sequence ID" value="XM_007430992.3"/>
</dbReference>
<dbReference type="InterPro" id="IPR009097">
    <property type="entry name" value="Cyclic_Pdiesterase"/>
</dbReference>
<dbReference type="InterPro" id="IPR042653">
    <property type="entry name" value="Leng9"/>
</dbReference>
<dbReference type="PANTHER" id="PTHR46729">
    <property type="entry name" value="LEUKOCYTE RECEPTOR CLUSTER MEMBER 9"/>
    <property type="match status" value="1"/>
</dbReference>
<keyword evidence="4" id="KW-1185">Reference proteome</keyword>
<evidence type="ECO:0000259" key="3">
    <source>
        <dbReference type="PROSITE" id="PS50103"/>
    </source>
</evidence>
<feature type="domain" description="C3H1-type" evidence="3">
    <location>
        <begin position="36"/>
        <end position="63"/>
    </location>
</feature>
<dbReference type="KEGG" id="pbi:103053065"/>
<reference evidence="5" key="1">
    <citation type="submission" date="2025-08" db="UniProtKB">
        <authorList>
            <consortium name="RefSeq"/>
        </authorList>
    </citation>
    <scope>IDENTIFICATION</scope>
    <source>
        <tissue evidence="5">Liver</tissue>
    </source>
</reference>
<dbReference type="Proteomes" id="UP000695026">
    <property type="component" value="Unplaced"/>
</dbReference>
<evidence type="ECO:0000256" key="1">
    <source>
        <dbReference type="PROSITE-ProRule" id="PRU00723"/>
    </source>
</evidence>
<dbReference type="PROSITE" id="PS50103">
    <property type="entry name" value="ZF_C3H1"/>
    <property type="match status" value="1"/>
</dbReference>
<feature type="zinc finger region" description="C3H1-type" evidence="1">
    <location>
        <begin position="36"/>
        <end position="63"/>
    </location>
</feature>
<accession>A0A9F2W7X0</accession>
<gene>
    <name evidence="5" type="primary">LENG9</name>
</gene>
<evidence type="ECO:0000313" key="5">
    <source>
        <dbReference type="RefSeq" id="XP_007431054.1"/>
    </source>
</evidence>
<sequence length="503" mass="55957">MDELVTSPGKDSTDHCSDSLLEPSAHPDSLTDHSSPEINPPCRFFLEGRCRFGARCQNFHPGGAGDVHHLEDPGPVRDPSLQLTEGKKPPMKTAEDVISRLLWDTQVPAEQFSIGYLDRFLGILEESFTSFSWEDLASVGPGVLAIPKHRIQYFKYRDRVVWDKVSRTDDVFGSTGSGKTILEVMKEEDTQAMKEITGLSDRLQVEQEEVNGNSTKEKELNRTASGQELVMALGEAVDNLELVGDTFINQEGNMVSQEKEREAVSSVKCEEFKHACAVKSENEPGMVKTENIDLERRGGRHFSYLKERPTHFIAIPITSPEIQEAVKHFQEALCAVNSDFTPFCVPRATLHVTLCLLHLDTPEEIHKAMMALKELQAGFQRLLPPALLLSFHKLESFNSRVLYLAPVPVPQLGVLGQTLEDAFTEKGLTVICPPAKGKFHLTIVKIPPRKGMPRLPSDLVWAPTIQDLGAQAVEAICLYEVGKGKRTDNLYVSILKLDLYGES</sequence>
<dbReference type="Gene3D" id="3.90.1140.10">
    <property type="entry name" value="Cyclic phosphodiesterase"/>
    <property type="match status" value="1"/>
</dbReference>
<feature type="region of interest" description="Disordered" evidence="2">
    <location>
        <begin position="1"/>
        <end position="37"/>
    </location>
</feature>
<dbReference type="InterPro" id="IPR000571">
    <property type="entry name" value="Znf_CCCH"/>
</dbReference>
<dbReference type="InterPro" id="IPR040459">
    <property type="entry name" value="MJ1316"/>
</dbReference>